<feature type="compositionally biased region" description="Low complexity" evidence="1">
    <location>
        <begin position="26"/>
        <end position="41"/>
    </location>
</feature>
<evidence type="ECO:0000313" key="3">
    <source>
        <dbReference type="EMBL" id="KAF0740194.1"/>
    </source>
</evidence>
<dbReference type="Proteomes" id="UP000481153">
    <property type="component" value="Unassembled WGS sequence"/>
</dbReference>
<dbReference type="InterPro" id="IPR027267">
    <property type="entry name" value="AH/BAR_dom_sf"/>
</dbReference>
<dbReference type="PROSITE" id="PS50003">
    <property type="entry name" value="PH_DOMAIN"/>
    <property type="match status" value="1"/>
</dbReference>
<dbReference type="SMART" id="SM00233">
    <property type="entry name" value="PH"/>
    <property type="match status" value="1"/>
</dbReference>
<feature type="compositionally biased region" description="Polar residues" evidence="1">
    <location>
        <begin position="1"/>
        <end position="13"/>
    </location>
</feature>
<dbReference type="InterPro" id="IPR011993">
    <property type="entry name" value="PH-like_dom_sf"/>
</dbReference>
<comment type="caution">
    <text evidence="3">The sequence shown here is derived from an EMBL/GenBank/DDBJ whole genome shotgun (WGS) entry which is preliminary data.</text>
</comment>
<dbReference type="Gene3D" id="1.20.1270.60">
    <property type="entry name" value="Arfaptin homology (AH) domain/BAR domain"/>
    <property type="match status" value="1"/>
</dbReference>
<dbReference type="EMBL" id="VJMJ01000054">
    <property type="protein sequence ID" value="KAF0740194.1"/>
    <property type="molecule type" value="Genomic_DNA"/>
</dbReference>
<keyword evidence="4" id="KW-1185">Reference proteome</keyword>
<dbReference type="VEuPathDB" id="FungiDB:AeMF1_016416"/>
<evidence type="ECO:0000259" key="2">
    <source>
        <dbReference type="PROSITE" id="PS50003"/>
    </source>
</evidence>
<accession>A0A6G0XJ68</accession>
<gene>
    <name evidence="3" type="ORF">Ae201684_004425</name>
</gene>
<evidence type="ECO:0000256" key="1">
    <source>
        <dbReference type="SAM" id="MobiDB-lite"/>
    </source>
</evidence>
<dbReference type="InterPro" id="IPR001849">
    <property type="entry name" value="PH_domain"/>
</dbReference>
<dbReference type="SUPFAM" id="SSF50729">
    <property type="entry name" value="PH domain-like"/>
    <property type="match status" value="1"/>
</dbReference>
<name>A0A6G0XJ68_9STRA</name>
<protein>
    <recommendedName>
        <fullName evidence="2">PH domain-containing protein</fullName>
    </recommendedName>
</protein>
<reference evidence="3 4" key="1">
    <citation type="submission" date="2019-07" db="EMBL/GenBank/DDBJ databases">
        <title>Genomics analysis of Aphanomyces spp. identifies a new class of oomycete effector associated with host adaptation.</title>
        <authorList>
            <person name="Gaulin E."/>
        </authorList>
    </citation>
    <scope>NUCLEOTIDE SEQUENCE [LARGE SCALE GENOMIC DNA]</scope>
    <source>
        <strain evidence="3 4">ATCC 201684</strain>
    </source>
</reference>
<organism evidence="3 4">
    <name type="scientific">Aphanomyces euteiches</name>
    <dbReference type="NCBI Taxonomy" id="100861"/>
    <lineage>
        <taxon>Eukaryota</taxon>
        <taxon>Sar</taxon>
        <taxon>Stramenopiles</taxon>
        <taxon>Oomycota</taxon>
        <taxon>Saprolegniomycetes</taxon>
        <taxon>Saprolegniales</taxon>
        <taxon>Verrucalvaceae</taxon>
        <taxon>Aphanomyces</taxon>
    </lineage>
</organism>
<dbReference type="SUPFAM" id="SSF103657">
    <property type="entry name" value="BAR/IMD domain-like"/>
    <property type="match status" value="1"/>
</dbReference>
<feature type="domain" description="PH" evidence="2">
    <location>
        <begin position="413"/>
        <end position="544"/>
    </location>
</feature>
<proteinExistence type="predicted"/>
<feature type="region of interest" description="Disordered" evidence="1">
    <location>
        <begin position="1"/>
        <end position="56"/>
    </location>
</feature>
<dbReference type="AlphaFoldDB" id="A0A6G0XJ68"/>
<dbReference type="Gene3D" id="2.30.29.30">
    <property type="entry name" value="Pleckstrin-homology domain (PH domain)/Phosphotyrosine-binding domain (PTB)"/>
    <property type="match status" value="1"/>
</dbReference>
<dbReference type="OrthoDB" id="159542at2759"/>
<evidence type="ECO:0000313" key="4">
    <source>
        <dbReference type="Proteomes" id="UP000481153"/>
    </source>
</evidence>
<sequence length="552" mass="61636">MSASLDRTSSLNEVESKAPAPGDVTSSPPLSESSPASPVLSTTATESPSHRESQSTTSALIANDVIATSPQQATTPVSPRSNSFTKGSIYDTTLTPAMEWRNKSVSCDSLRGFETSRKTYIDPGQAADRKYWELFCQEVAAAREQNQRILRFFTLKIQADLAYADSLRRLRTSLELSADEPHSKSKSLQAASSCDQSITALAENQQQLCDKLETFTTAVQRDIITRPLQEMITKYDETAVEMLAQGDALDAILHVTQRRVQEAFAAYDGVFRDMERHRHMKDKSEAPQNVTSADLWLAEMAYGVQVKKLQRVRVEYVKGMANLFQQFKTLEVLRVSVTQTALDTFMRKQKLIFEELGGSMVEPLAVVQKIDPEKDLIQTIRRIPRNNTALALAADAQEAKFFGSFRSPLASPLLVRCGFVKYQVASAMFKSWREMFGVVTQDRFLHLFEMDQKMPDKSLNEFILEALPTAEDGIKCVTFASIYLPNCRLTIAKGTTPSFEITEAVVSTGLFSVFKTESTKRHLFQCVSQADLVDWIVATKRLIPDAVLTAKR</sequence>